<dbReference type="VEuPathDB" id="FungiDB:CPAG_00405"/>
<evidence type="ECO:0000313" key="2">
    <source>
        <dbReference type="Proteomes" id="UP000054567"/>
    </source>
</evidence>
<dbReference type="AlphaFoldDB" id="A0A0J6F1U2"/>
<reference evidence="1 2" key="1">
    <citation type="submission" date="2007-06" db="EMBL/GenBank/DDBJ databases">
        <title>The Genome Sequence of Coccidioides posadasii RMSCC_3488.</title>
        <authorList>
            <consortium name="Coccidioides Genome Resources Consortium"/>
            <consortium name="The Broad Institute Genome Sequencing Platform"/>
            <person name="Henn M.R."/>
            <person name="Sykes S."/>
            <person name="Young S."/>
            <person name="Jaffe D."/>
            <person name="Berlin A."/>
            <person name="Alvarez P."/>
            <person name="Butler J."/>
            <person name="Gnerre S."/>
            <person name="Grabherr M."/>
            <person name="Mauceli E."/>
            <person name="Brockman W."/>
            <person name="Kodira C."/>
            <person name="Alvarado L."/>
            <person name="Zeng Q."/>
            <person name="Crawford M."/>
            <person name="Antoine C."/>
            <person name="Devon K."/>
            <person name="Galgiani J."/>
            <person name="Orsborn K."/>
            <person name="Lewis M.L."/>
            <person name="Nusbaum C."/>
            <person name="Galagan J."/>
            <person name="Birren B."/>
        </authorList>
    </citation>
    <scope>NUCLEOTIDE SEQUENCE [LARGE SCALE GENOMIC DNA]</scope>
    <source>
        <strain evidence="1 2">RMSCC 3488</strain>
    </source>
</reference>
<proteinExistence type="predicted"/>
<dbReference type="Proteomes" id="UP000054567">
    <property type="component" value="Unassembled WGS sequence"/>
</dbReference>
<evidence type="ECO:0000313" key="1">
    <source>
        <dbReference type="EMBL" id="KMM64053.1"/>
    </source>
</evidence>
<accession>A0A0J6F1U2</accession>
<dbReference type="EMBL" id="DS268109">
    <property type="protein sequence ID" value="KMM64053.1"/>
    <property type="molecule type" value="Genomic_DNA"/>
</dbReference>
<name>A0A0J6F1U2_COCPO</name>
<gene>
    <name evidence="1" type="ORF">CPAG_00405</name>
</gene>
<reference evidence="2" key="3">
    <citation type="journal article" date="2010" name="Genome Res.">
        <title>Population genomic sequencing of Coccidioides fungi reveals recent hybridization and transposon control.</title>
        <authorList>
            <person name="Neafsey D.E."/>
            <person name="Barker B.M."/>
            <person name="Sharpton T.J."/>
            <person name="Stajich J.E."/>
            <person name="Park D.J."/>
            <person name="Whiston E."/>
            <person name="Hung C.-Y."/>
            <person name="McMahan C."/>
            <person name="White J."/>
            <person name="Sykes S."/>
            <person name="Heiman D."/>
            <person name="Young S."/>
            <person name="Zeng Q."/>
            <person name="Abouelleil A."/>
            <person name="Aftuck L."/>
            <person name="Bessette D."/>
            <person name="Brown A."/>
            <person name="FitzGerald M."/>
            <person name="Lui A."/>
            <person name="Macdonald J.P."/>
            <person name="Priest M."/>
            <person name="Orbach M.J."/>
            <person name="Galgiani J.N."/>
            <person name="Kirkland T.N."/>
            <person name="Cole G.T."/>
            <person name="Birren B.W."/>
            <person name="Henn M.R."/>
            <person name="Taylor J.W."/>
            <person name="Rounsley S.D."/>
        </authorList>
    </citation>
    <scope>NUCLEOTIDE SEQUENCE [LARGE SCALE GENOMIC DNA]</scope>
    <source>
        <strain evidence="2">RMSCC 3488</strain>
    </source>
</reference>
<organism evidence="1 2">
    <name type="scientific">Coccidioides posadasii RMSCC 3488</name>
    <dbReference type="NCBI Taxonomy" id="454284"/>
    <lineage>
        <taxon>Eukaryota</taxon>
        <taxon>Fungi</taxon>
        <taxon>Dikarya</taxon>
        <taxon>Ascomycota</taxon>
        <taxon>Pezizomycotina</taxon>
        <taxon>Eurotiomycetes</taxon>
        <taxon>Eurotiomycetidae</taxon>
        <taxon>Onygenales</taxon>
        <taxon>Onygenaceae</taxon>
        <taxon>Coccidioides</taxon>
    </lineage>
</organism>
<sequence>MSPVLLVSSQKTRLFSNDYVEDCFGVGVNKRLGVRATSEVSTRPTESQTRLVEGMGPRLIVSSALQGHPRPPPPPRREQFQAANWLVLFRGNDPLRDGAQTAAVIL</sequence>
<protein>
    <submittedName>
        <fullName evidence="1">Uncharacterized protein</fullName>
    </submittedName>
</protein>
<reference evidence="2" key="2">
    <citation type="journal article" date="2009" name="Genome Res.">
        <title>Comparative genomic analyses of the human fungal pathogens Coccidioides and their relatives.</title>
        <authorList>
            <person name="Sharpton T.J."/>
            <person name="Stajich J.E."/>
            <person name="Rounsley S.D."/>
            <person name="Gardner M.J."/>
            <person name="Wortman J.R."/>
            <person name="Jordar V.S."/>
            <person name="Maiti R."/>
            <person name="Kodira C.D."/>
            <person name="Neafsey D.E."/>
            <person name="Zeng Q."/>
            <person name="Hung C.-Y."/>
            <person name="McMahan C."/>
            <person name="Muszewska A."/>
            <person name="Grynberg M."/>
            <person name="Mandel M.A."/>
            <person name="Kellner E.M."/>
            <person name="Barker B.M."/>
            <person name="Galgiani J.N."/>
            <person name="Orbach M.J."/>
            <person name="Kirkland T.N."/>
            <person name="Cole G.T."/>
            <person name="Henn M.R."/>
            <person name="Birren B.W."/>
            <person name="Taylor J.W."/>
        </authorList>
    </citation>
    <scope>NUCLEOTIDE SEQUENCE [LARGE SCALE GENOMIC DNA]</scope>
    <source>
        <strain evidence="2">RMSCC 3488</strain>
    </source>
</reference>